<keyword evidence="5" id="KW-0408">Iron</keyword>
<dbReference type="SMART" id="SM00729">
    <property type="entry name" value="Elp3"/>
    <property type="match status" value="1"/>
</dbReference>
<accession>A0A1B7LJ73</accession>
<dbReference type="OrthoDB" id="9801689at2"/>
<keyword evidence="6" id="KW-0411">Iron-sulfur</keyword>
<dbReference type="Gene3D" id="3.30.750.200">
    <property type="match status" value="1"/>
</dbReference>
<dbReference type="SFLD" id="SFLDG01086">
    <property type="entry name" value="elongater_protein-like"/>
    <property type="match status" value="1"/>
</dbReference>
<name>A0A1B7LJ73_9FIRM</name>
<dbReference type="GO" id="GO:0051539">
    <property type="term" value="F:4 iron, 4 sulfur cluster binding"/>
    <property type="evidence" value="ECO:0007669"/>
    <property type="project" value="UniProtKB-KW"/>
</dbReference>
<evidence type="ECO:0000313" key="8">
    <source>
        <dbReference type="EMBL" id="OAT86521.1"/>
    </source>
</evidence>
<reference evidence="8 9" key="1">
    <citation type="submission" date="2016-04" db="EMBL/GenBank/DDBJ databases">
        <authorList>
            <person name="Evans L.H."/>
            <person name="Alamgir A."/>
            <person name="Owens N."/>
            <person name="Weber N.D."/>
            <person name="Virtaneva K."/>
            <person name="Barbian K."/>
            <person name="Babar A."/>
            <person name="Rosenke K."/>
        </authorList>
    </citation>
    <scope>NUCLEOTIDE SEQUENCE [LARGE SCALE GENOMIC DNA]</scope>
    <source>
        <strain evidence="8 9">LMa1</strain>
    </source>
</reference>
<dbReference type="Pfam" id="PF16199">
    <property type="entry name" value="Radical_SAM_C"/>
    <property type="match status" value="1"/>
</dbReference>
<dbReference type="STRING" id="1838280.A6M21_03680"/>
<evidence type="ECO:0000256" key="3">
    <source>
        <dbReference type="ARBA" id="ARBA00022691"/>
    </source>
</evidence>
<keyword evidence="2" id="KW-0004">4Fe-4S</keyword>
<comment type="caution">
    <text evidence="8">The sequence shown here is derived from an EMBL/GenBank/DDBJ whole genome shotgun (WGS) entry which is preliminary data.</text>
</comment>
<dbReference type="GO" id="GO:0046872">
    <property type="term" value="F:metal ion binding"/>
    <property type="evidence" value="ECO:0007669"/>
    <property type="project" value="UniProtKB-KW"/>
</dbReference>
<dbReference type="PANTHER" id="PTHR11135:SF1">
    <property type="entry name" value="PROTEIN YHCC"/>
    <property type="match status" value="1"/>
</dbReference>
<proteinExistence type="predicted"/>
<gene>
    <name evidence="8" type="ORF">A6M21_03680</name>
</gene>
<evidence type="ECO:0000256" key="2">
    <source>
        <dbReference type="ARBA" id="ARBA00022485"/>
    </source>
</evidence>
<evidence type="ECO:0000256" key="4">
    <source>
        <dbReference type="ARBA" id="ARBA00022723"/>
    </source>
</evidence>
<evidence type="ECO:0000256" key="6">
    <source>
        <dbReference type="ARBA" id="ARBA00023014"/>
    </source>
</evidence>
<protein>
    <submittedName>
        <fullName evidence="8">TIGR01212 family radical SAM protein</fullName>
    </submittedName>
</protein>
<organism evidence="8 9">
    <name type="scientific">Desulfotomaculum copahuensis</name>
    <dbReference type="NCBI Taxonomy" id="1838280"/>
    <lineage>
        <taxon>Bacteria</taxon>
        <taxon>Bacillati</taxon>
        <taxon>Bacillota</taxon>
        <taxon>Clostridia</taxon>
        <taxon>Eubacteriales</taxon>
        <taxon>Desulfotomaculaceae</taxon>
        <taxon>Desulfotomaculum</taxon>
    </lineage>
</organism>
<feature type="domain" description="Radical SAM core" evidence="7">
    <location>
        <begin position="16"/>
        <end position="268"/>
    </location>
</feature>
<dbReference type="Pfam" id="PF04055">
    <property type="entry name" value="Radical_SAM"/>
    <property type="match status" value="1"/>
</dbReference>
<dbReference type="Proteomes" id="UP000078532">
    <property type="component" value="Unassembled WGS sequence"/>
</dbReference>
<dbReference type="InterPro" id="IPR005911">
    <property type="entry name" value="YhcC-like"/>
</dbReference>
<dbReference type="InterPro" id="IPR058240">
    <property type="entry name" value="rSAM_sf"/>
</dbReference>
<dbReference type="AlphaFoldDB" id="A0A1B7LJ73"/>
<keyword evidence="4" id="KW-0479">Metal-binding</keyword>
<dbReference type="SFLD" id="SFLDS00029">
    <property type="entry name" value="Radical_SAM"/>
    <property type="match status" value="1"/>
</dbReference>
<dbReference type="InterPro" id="IPR006638">
    <property type="entry name" value="Elp3/MiaA/NifB-like_rSAM"/>
</dbReference>
<evidence type="ECO:0000259" key="7">
    <source>
        <dbReference type="PROSITE" id="PS51918"/>
    </source>
</evidence>
<keyword evidence="3" id="KW-0949">S-adenosyl-L-methionine</keyword>
<dbReference type="InterPro" id="IPR007197">
    <property type="entry name" value="rSAM"/>
</dbReference>
<dbReference type="PANTHER" id="PTHR11135">
    <property type="entry name" value="HISTONE ACETYLTRANSFERASE-RELATED"/>
    <property type="match status" value="1"/>
</dbReference>
<sequence length="323" mass="36915">MSEERYRVYSRYLQHKFGGKVYKLPVNLPGTCPNRDGTSGTGGCIFCDEQGAGFECLPDSLTVQEQLAANREYFRRRYKAQKFIVYFQAFTNTYLPFDRFREYIRAAAGGGDTVGIAISTRPDCVSDRYLDFLAVTAREHQLDINIELGLQTVNYHTLLQVNRGHTLAEFIDAVLRIKRYGLSTCVHLILNLPGDGMKDVIENAKILSALQVEYVKLHSLYVVKDTVLGEMYRRGGFVIIPLEEYVERAVTFLEYLHPDVVVQRLAGRGPYGKVLFANWGVSWWQVKQRIEARLAALDTCQGRRCDYLNGKALRKRFHEDTVC</sequence>
<dbReference type="GO" id="GO:0003824">
    <property type="term" value="F:catalytic activity"/>
    <property type="evidence" value="ECO:0007669"/>
    <property type="project" value="InterPro"/>
</dbReference>
<evidence type="ECO:0000256" key="5">
    <source>
        <dbReference type="ARBA" id="ARBA00023004"/>
    </source>
</evidence>
<dbReference type="PROSITE" id="PS51918">
    <property type="entry name" value="RADICAL_SAM"/>
    <property type="match status" value="1"/>
</dbReference>
<dbReference type="SFLD" id="SFLDG01091">
    <property type="entry name" value="uncharacterized_CHP01210-like"/>
    <property type="match status" value="1"/>
</dbReference>
<dbReference type="SUPFAM" id="SSF102114">
    <property type="entry name" value="Radical SAM enzymes"/>
    <property type="match status" value="1"/>
</dbReference>
<evidence type="ECO:0000256" key="1">
    <source>
        <dbReference type="ARBA" id="ARBA00001966"/>
    </source>
</evidence>
<comment type="cofactor">
    <cofactor evidence="1">
        <name>[4Fe-4S] cluster</name>
        <dbReference type="ChEBI" id="CHEBI:49883"/>
    </cofactor>
</comment>
<dbReference type="RefSeq" id="WP_066666248.1">
    <property type="nucleotide sequence ID" value="NZ_LYVF01000013.1"/>
</dbReference>
<dbReference type="EMBL" id="LYVF01000013">
    <property type="protein sequence ID" value="OAT86521.1"/>
    <property type="molecule type" value="Genomic_DNA"/>
</dbReference>
<keyword evidence="9" id="KW-1185">Reference proteome</keyword>
<dbReference type="InterPro" id="IPR039661">
    <property type="entry name" value="ELP3"/>
</dbReference>
<evidence type="ECO:0000313" key="9">
    <source>
        <dbReference type="Proteomes" id="UP000078532"/>
    </source>
</evidence>
<dbReference type="NCBIfam" id="TIGR01212">
    <property type="entry name" value="TIGR01212 family radical SAM protein"/>
    <property type="match status" value="1"/>
</dbReference>
<dbReference type="InterPro" id="IPR032432">
    <property type="entry name" value="Radical_SAM_C"/>
</dbReference>